<dbReference type="InterPro" id="IPR050490">
    <property type="entry name" value="Bact_solute-bd_prot1"/>
</dbReference>
<sequence>MSIERKTVDRRTLLRGALAAAAVIPLSGALAACAGGSSDSDDNKAKGGKKSEDNPFGMAADSTTDAVIFDGGYGTDYVAFAATLMQKNHKGSTVKVSPTTEISQELQPRFVAGDPPDLIDNSGENSIGFSTILDQVEDLTDVLDANNLEGTKIRDTLYDGVEAPGTFDGKLAALNYVLTVYAVWYSSSLFEENGWTPPKTWDEAIALGAEAKKKDKYLFLWGKEAATYYQTLAIGSAIKQGGDEVRLALENLEANCWSNPSVQAVFKAMGKIVDAGYIKPGGAGTQFTAAQAQWSNNQDALLYPSGSWIENEMKDQTKAGFEMKGFPEMVVNTDSAMPWEALHSAAGEPFQIPSQGKNVPGGKELLRTMLSKEAATNFAKTKLAPTIVKDTVPADGFGSTALVSQSEMLSAAGSNVFTWTFVDLYGTNVDQLVVWNSFLAGKSSVKDLTSRLQQITDKIREDDSIKKIPVT</sequence>
<dbReference type="PANTHER" id="PTHR43649:SF31">
    <property type="entry name" value="SN-GLYCEROL-3-PHOSPHATE-BINDING PERIPLASMIC PROTEIN UGPB"/>
    <property type="match status" value="1"/>
</dbReference>
<dbReference type="Proteomes" id="UP000306740">
    <property type="component" value="Unassembled WGS sequence"/>
</dbReference>
<dbReference type="EMBL" id="VDFR01000177">
    <property type="protein sequence ID" value="TNC33116.1"/>
    <property type="molecule type" value="Genomic_DNA"/>
</dbReference>
<dbReference type="AlphaFoldDB" id="A0A5C4MEH6"/>
<evidence type="ECO:0000256" key="1">
    <source>
        <dbReference type="ARBA" id="ARBA00004196"/>
    </source>
</evidence>
<dbReference type="PROSITE" id="PS51257">
    <property type="entry name" value="PROKAR_LIPOPROTEIN"/>
    <property type="match status" value="1"/>
</dbReference>
<gene>
    <name evidence="7" type="primary">ngcE</name>
    <name evidence="8" type="ORF">FHE65_16725</name>
    <name evidence="7" type="ORF">FHE65_29565</name>
</gene>
<keyword evidence="3" id="KW-0813">Transport</keyword>
<evidence type="ECO:0000313" key="9">
    <source>
        <dbReference type="Proteomes" id="UP000306740"/>
    </source>
</evidence>
<feature type="compositionally biased region" description="Basic and acidic residues" evidence="5">
    <location>
        <begin position="41"/>
        <end position="53"/>
    </location>
</feature>
<evidence type="ECO:0000313" key="8">
    <source>
        <dbReference type="EMBL" id="TNC44254.1"/>
    </source>
</evidence>
<evidence type="ECO:0000256" key="4">
    <source>
        <dbReference type="ARBA" id="ARBA00022729"/>
    </source>
</evidence>
<dbReference type="OrthoDB" id="8663148at2"/>
<dbReference type="InterPro" id="IPR006311">
    <property type="entry name" value="TAT_signal"/>
</dbReference>
<dbReference type="PANTHER" id="PTHR43649">
    <property type="entry name" value="ARABINOSE-BINDING PROTEIN-RELATED"/>
    <property type="match status" value="1"/>
</dbReference>
<protein>
    <submittedName>
        <fullName evidence="7">Carbohydrate ABC transporter, N-acetylglucosamine/diacetylchitobiose-binding protein</fullName>
    </submittedName>
</protein>
<reference evidence="7 9" key="1">
    <citation type="submission" date="2019-05" db="EMBL/GenBank/DDBJ databases">
        <title>Mumia sp. nov., isolated from the intestinal contents of plateau pika (Ochotona curzoniae) in the Qinghai-Tibet plateau of China.</title>
        <authorList>
            <person name="Tian Z."/>
        </authorList>
    </citation>
    <scope>NUCLEOTIDE SEQUENCE [LARGE SCALE GENOMIC DNA]</scope>
    <source>
        <strain evidence="9">527</strain>
        <strain evidence="7">Z527</strain>
    </source>
</reference>
<dbReference type="InterPro" id="IPR022386">
    <property type="entry name" value="Chitin_NgcE"/>
</dbReference>
<dbReference type="SUPFAM" id="SSF53850">
    <property type="entry name" value="Periplasmic binding protein-like II"/>
    <property type="match status" value="1"/>
</dbReference>
<evidence type="ECO:0000256" key="5">
    <source>
        <dbReference type="SAM" id="MobiDB-lite"/>
    </source>
</evidence>
<dbReference type="PROSITE" id="PS51318">
    <property type="entry name" value="TAT"/>
    <property type="match status" value="1"/>
</dbReference>
<dbReference type="NCBIfam" id="TIGR03851">
    <property type="entry name" value="chitin_NgcE"/>
    <property type="match status" value="1"/>
</dbReference>
<comment type="subcellular location">
    <subcellularLocation>
        <location evidence="1">Cell envelope</location>
    </subcellularLocation>
</comment>
<comment type="caution">
    <text evidence="7">The sequence shown here is derived from an EMBL/GenBank/DDBJ whole genome shotgun (WGS) entry which is preliminary data.</text>
</comment>
<dbReference type="Gene3D" id="3.40.190.10">
    <property type="entry name" value="Periplasmic binding protein-like II"/>
    <property type="match status" value="2"/>
</dbReference>
<name>A0A5C4MEH6_9ACTN</name>
<feature type="chain" id="PRO_5036138695" evidence="6">
    <location>
        <begin position="32"/>
        <end position="471"/>
    </location>
</feature>
<proteinExistence type="inferred from homology"/>
<feature type="signal peptide" evidence="6">
    <location>
        <begin position="1"/>
        <end position="31"/>
    </location>
</feature>
<evidence type="ECO:0000256" key="6">
    <source>
        <dbReference type="SAM" id="SignalP"/>
    </source>
</evidence>
<dbReference type="Pfam" id="PF01547">
    <property type="entry name" value="SBP_bac_1"/>
    <property type="match status" value="1"/>
</dbReference>
<evidence type="ECO:0000313" key="7">
    <source>
        <dbReference type="EMBL" id="TNC33116.1"/>
    </source>
</evidence>
<keyword evidence="4 6" id="KW-0732">Signal</keyword>
<organism evidence="7 9">
    <name type="scientific">Mumia zhuanghuii</name>
    <dbReference type="NCBI Taxonomy" id="2585211"/>
    <lineage>
        <taxon>Bacteria</taxon>
        <taxon>Bacillati</taxon>
        <taxon>Actinomycetota</taxon>
        <taxon>Actinomycetes</taxon>
        <taxon>Propionibacteriales</taxon>
        <taxon>Nocardioidaceae</taxon>
        <taxon>Mumia</taxon>
    </lineage>
</organism>
<accession>A0A5C4MEH6</accession>
<evidence type="ECO:0000256" key="2">
    <source>
        <dbReference type="ARBA" id="ARBA00008520"/>
    </source>
</evidence>
<evidence type="ECO:0000256" key="3">
    <source>
        <dbReference type="ARBA" id="ARBA00022448"/>
    </source>
</evidence>
<feature type="region of interest" description="Disordered" evidence="5">
    <location>
        <begin position="35"/>
        <end position="57"/>
    </location>
</feature>
<dbReference type="InterPro" id="IPR006059">
    <property type="entry name" value="SBP"/>
</dbReference>
<comment type="similarity">
    <text evidence="2">Belongs to the bacterial solute-binding protein 1 family.</text>
</comment>
<dbReference type="GO" id="GO:0030313">
    <property type="term" value="C:cell envelope"/>
    <property type="evidence" value="ECO:0007669"/>
    <property type="project" value="UniProtKB-SubCell"/>
</dbReference>
<dbReference type="RefSeq" id="WP_139087132.1">
    <property type="nucleotide sequence ID" value="NZ_VDFR01000073.1"/>
</dbReference>
<dbReference type="EMBL" id="VDFR01000073">
    <property type="protein sequence ID" value="TNC44254.1"/>
    <property type="molecule type" value="Genomic_DNA"/>
</dbReference>